<dbReference type="AlphaFoldDB" id="A0AA91VEC2"/>
<comment type="caution">
    <text evidence="3">The sequence shown here is derived from an EMBL/GenBank/DDBJ whole genome shotgun (WGS) entry which is preliminary data.</text>
</comment>
<dbReference type="Gene3D" id="1.10.287.70">
    <property type="match status" value="1"/>
</dbReference>
<feature type="transmembrane region" description="Helical" evidence="1">
    <location>
        <begin position="272"/>
        <end position="293"/>
    </location>
</feature>
<evidence type="ECO:0000256" key="1">
    <source>
        <dbReference type="SAM" id="Phobius"/>
    </source>
</evidence>
<evidence type="ECO:0000259" key="2">
    <source>
        <dbReference type="Pfam" id="PF07885"/>
    </source>
</evidence>
<protein>
    <recommendedName>
        <fullName evidence="2">Potassium channel domain-containing protein</fullName>
    </recommendedName>
</protein>
<dbReference type="InterPro" id="IPR013099">
    <property type="entry name" value="K_chnl_dom"/>
</dbReference>
<evidence type="ECO:0000313" key="4">
    <source>
        <dbReference type="Proteomes" id="UP000221020"/>
    </source>
</evidence>
<feature type="domain" description="Potassium channel" evidence="2">
    <location>
        <begin position="211"/>
        <end position="295"/>
    </location>
</feature>
<keyword evidence="1" id="KW-1133">Transmembrane helix</keyword>
<reference evidence="3 4" key="1">
    <citation type="submission" date="2017-09" db="EMBL/GenBank/DDBJ databases">
        <title>Large-scale bioinformatics analysis of Bacillus genomes uncovers conserved roles of natural products in bacterial physiology.</title>
        <authorList>
            <consortium name="Agbiome Team Llc"/>
            <person name="Bleich R.M."/>
            <person name="Grubbs K.J."/>
            <person name="Santa Maria K.C."/>
            <person name="Allen S.E."/>
            <person name="Farag S."/>
            <person name="Shank E.A."/>
            <person name="Bowers A."/>
        </authorList>
    </citation>
    <scope>NUCLEOTIDE SEQUENCE [LARGE SCALE GENOMIC DNA]</scope>
    <source>
        <strain evidence="3 4">AFS092012</strain>
    </source>
</reference>
<sequence length="298" mass="34702">MGNQDNRLTLQEIQENPIRNKVEIFDEEQDDLNLNNIRIFKSRFLNLGLKNAVFSTCAITQTEIEKCYLRYAKFTNVDFTGSNFINCDLENAKFNSCNLRYATFRNCKLNLKEIFSCLPSEPNLRVALLKELRMNQLGLGDNKSADELLIRIHDTEKELLLERVKCSTSYHRDREDFISRTIALINYCTLQLNDFIWGYGLKLSRLFRTALIILFMFAMLIYFFTDKEYIAVTVKGNEVIKLNFWQSLYASYTNFTTVGYGHFTPTQITSTVLFTIENLLGLIFMGFLVSGVYRRIAK</sequence>
<dbReference type="InterPro" id="IPR001646">
    <property type="entry name" value="5peptide_repeat"/>
</dbReference>
<dbReference type="Gene3D" id="2.160.20.80">
    <property type="entry name" value="E3 ubiquitin-protein ligase SopA"/>
    <property type="match status" value="1"/>
</dbReference>
<keyword evidence="1" id="KW-0472">Membrane</keyword>
<accession>A0AA91VEC2</accession>
<evidence type="ECO:0000313" key="3">
    <source>
        <dbReference type="EMBL" id="PED83406.1"/>
    </source>
</evidence>
<dbReference type="Proteomes" id="UP000221020">
    <property type="component" value="Unassembled WGS sequence"/>
</dbReference>
<name>A0AA91VEC2_9BACI</name>
<organism evidence="3 4">
    <name type="scientific">Bacillus pseudomycoides</name>
    <dbReference type="NCBI Taxonomy" id="64104"/>
    <lineage>
        <taxon>Bacteria</taxon>
        <taxon>Bacillati</taxon>
        <taxon>Bacillota</taxon>
        <taxon>Bacilli</taxon>
        <taxon>Bacillales</taxon>
        <taxon>Bacillaceae</taxon>
        <taxon>Bacillus</taxon>
        <taxon>Bacillus cereus group</taxon>
    </lineage>
</organism>
<dbReference type="SUPFAM" id="SSF81324">
    <property type="entry name" value="Voltage-gated potassium channels"/>
    <property type="match status" value="1"/>
</dbReference>
<proteinExistence type="predicted"/>
<keyword evidence="1" id="KW-0812">Transmembrane</keyword>
<dbReference type="Pfam" id="PF07885">
    <property type="entry name" value="Ion_trans_2"/>
    <property type="match status" value="1"/>
</dbReference>
<dbReference type="RefSeq" id="WP_097894494.1">
    <property type="nucleotide sequence ID" value="NZ_NVOR01000015.1"/>
</dbReference>
<dbReference type="EMBL" id="NVOR01000015">
    <property type="protein sequence ID" value="PED83406.1"/>
    <property type="molecule type" value="Genomic_DNA"/>
</dbReference>
<dbReference type="Pfam" id="PF13599">
    <property type="entry name" value="Pentapeptide_4"/>
    <property type="match status" value="1"/>
</dbReference>
<gene>
    <name evidence="3" type="ORF">CON65_05895</name>
</gene>
<feature type="transmembrane region" description="Helical" evidence="1">
    <location>
        <begin position="206"/>
        <end position="225"/>
    </location>
</feature>
<dbReference type="SUPFAM" id="SSF141571">
    <property type="entry name" value="Pentapeptide repeat-like"/>
    <property type="match status" value="1"/>
</dbReference>